<proteinExistence type="predicted"/>
<gene>
    <name evidence="3" type="ORF">RFI_37130</name>
    <name evidence="2" type="ORF">RFI_38294</name>
</gene>
<sequence length="167" mass="19337">MILYYCVAIVLDAKEIMFAKNEMETKFVKTDNILKLKQKIYNKFERMRAFCNLFVVSYSAGIFGFLLSSNAETKADDNRFACQMSSFMMSIRLTHKFFFSCFLTYLWSKGKQVFNPPNNSDICVATWSVTFCLTLQCLMLILGIFVVYLMSSCNTKNREGPLIFLLL</sequence>
<dbReference type="EMBL" id="ASPP01044649">
    <property type="protein sequence ID" value="ETN99189.1"/>
    <property type="molecule type" value="Genomic_DNA"/>
</dbReference>
<keyword evidence="1" id="KW-0812">Transmembrane</keyword>
<name>X6LGS8_RETFI</name>
<keyword evidence="1" id="KW-0472">Membrane</keyword>
<dbReference type="Proteomes" id="UP000023152">
    <property type="component" value="Unassembled WGS sequence"/>
</dbReference>
<keyword evidence="1" id="KW-1133">Transmembrane helix</keyword>
<keyword evidence="4" id="KW-1185">Reference proteome</keyword>
<feature type="transmembrane region" description="Helical" evidence="1">
    <location>
        <begin position="127"/>
        <end position="149"/>
    </location>
</feature>
<evidence type="ECO:0000313" key="2">
    <source>
        <dbReference type="EMBL" id="ETN99189.1"/>
    </source>
</evidence>
<dbReference type="AlphaFoldDB" id="X6LGS8"/>
<reference evidence="3" key="2">
    <citation type="submission" date="2013-05" db="EMBL/GenBank/DDBJ databases">
        <authorList>
            <person name="Gloeckner G."/>
            <person name="Szafranski K."/>
            <person name="Schliwa M."/>
        </authorList>
    </citation>
    <scope>NUCLEOTIDE SEQUENCE</scope>
</reference>
<evidence type="ECO:0000256" key="1">
    <source>
        <dbReference type="SAM" id="Phobius"/>
    </source>
</evidence>
<dbReference type="EMBL" id="ASPP01041361">
    <property type="protein sequence ID" value="ETO00317.1"/>
    <property type="molecule type" value="Genomic_DNA"/>
</dbReference>
<evidence type="ECO:0000313" key="4">
    <source>
        <dbReference type="Proteomes" id="UP000023152"/>
    </source>
</evidence>
<reference evidence="3 4" key="1">
    <citation type="journal article" date="2013" name="Curr. Biol.">
        <title>The Genome of the Foraminiferan Reticulomyxa filosa.</title>
        <authorList>
            <person name="Glockner G."/>
            <person name="Hulsmann N."/>
            <person name="Schleicher M."/>
            <person name="Noegel A.A."/>
            <person name="Eichinger L."/>
            <person name="Gallinger C."/>
            <person name="Pawlowski J."/>
            <person name="Sierra R."/>
            <person name="Euteneuer U."/>
            <person name="Pillet L."/>
            <person name="Moustafa A."/>
            <person name="Platzer M."/>
            <person name="Groth M."/>
            <person name="Szafranski K."/>
            <person name="Schliwa M."/>
        </authorList>
    </citation>
    <scope>NUCLEOTIDE SEQUENCE [LARGE SCALE GENOMIC DNA]</scope>
</reference>
<protein>
    <submittedName>
        <fullName evidence="3">Uncharacterized protein</fullName>
    </submittedName>
</protein>
<evidence type="ECO:0000313" key="3">
    <source>
        <dbReference type="EMBL" id="ETO00317.1"/>
    </source>
</evidence>
<accession>X6LGS8</accession>
<feature type="transmembrane region" description="Helical" evidence="1">
    <location>
        <begin position="47"/>
        <end position="68"/>
    </location>
</feature>
<comment type="caution">
    <text evidence="3">The sequence shown here is derived from an EMBL/GenBank/DDBJ whole genome shotgun (WGS) entry which is preliminary data.</text>
</comment>
<organism evidence="3 4">
    <name type="scientific">Reticulomyxa filosa</name>
    <dbReference type="NCBI Taxonomy" id="46433"/>
    <lineage>
        <taxon>Eukaryota</taxon>
        <taxon>Sar</taxon>
        <taxon>Rhizaria</taxon>
        <taxon>Retaria</taxon>
        <taxon>Foraminifera</taxon>
        <taxon>Monothalamids</taxon>
        <taxon>Reticulomyxidae</taxon>
        <taxon>Reticulomyxa</taxon>
    </lineage>
</organism>